<proteinExistence type="predicted"/>
<keyword evidence="2" id="KW-1185">Reference proteome</keyword>
<reference evidence="1 2" key="1">
    <citation type="submission" date="2018-01" db="EMBL/GenBank/DDBJ databases">
        <title>Draft genome sequence of Paucibacter aquatile CR182 isolated from freshwater of the Nakdong River.</title>
        <authorList>
            <person name="Choi A."/>
            <person name="Chung E.J."/>
        </authorList>
    </citation>
    <scope>NUCLEOTIDE SEQUENCE [LARGE SCALE GENOMIC DNA]</scope>
    <source>
        <strain evidence="1 2">CR182</strain>
    </source>
</reference>
<dbReference type="Gene3D" id="3.40.50.150">
    <property type="entry name" value="Vaccinia Virus protein VP39"/>
    <property type="match status" value="1"/>
</dbReference>
<accession>A0A2N8KU69</accession>
<dbReference type="AlphaFoldDB" id="A0A2N8KU69"/>
<gene>
    <name evidence="1" type="ORF">C1O66_05225</name>
</gene>
<dbReference type="InterPro" id="IPR027555">
    <property type="entry name" value="Mo5U34_MeTrfas-like"/>
</dbReference>
<dbReference type="RefSeq" id="WP_102766916.1">
    <property type="nucleotide sequence ID" value="NZ_POSP01000003.1"/>
</dbReference>
<evidence type="ECO:0008006" key="3">
    <source>
        <dbReference type="Google" id="ProtNLM"/>
    </source>
</evidence>
<dbReference type="Proteomes" id="UP000235916">
    <property type="component" value="Unassembled WGS sequence"/>
</dbReference>
<dbReference type="CDD" id="cd02440">
    <property type="entry name" value="AdoMet_MTases"/>
    <property type="match status" value="1"/>
</dbReference>
<dbReference type="SUPFAM" id="SSF53335">
    <property type="entry name" value="S-adenosyl-L-methionine-dependent methyltransferases"/>
    <property type="match status" value="1"/>
</dbReference>
<organism evidence="1 2">
    <name type="scientific">Kinneretia aquatilis</name>
    <dbReference type="NCBI Taxonomy" id="2070761"/>
    <lineage>
        <taxon>Bacteria</taxon>
        <taxon>Pseudomonadati</taxon>
        <taxon>Pseudomonadota</taxon>
        <taxon>Betaproteobacteria</taxon>
        <taxon>Burkholderiales</taxon>
        <taxon>Sphaerotilaceae</taxon>
        <taxon>Roseateles</taxon>
    </lineage>
</organism>
<name>A0A2N8KU69_9BURK</name>
<dbReference type="EMBL" id="POSP01000003">
    <property type="protein sequence ID" value="PND36993.1"/>
    <property type="molecule type" value="Genomic_DNA"/>
</dbReference>
<comment type="caution">
    <text evidence="1">The sequence shown here is derived from an EMBL/GenBank/DDBJ whole genome shotgun (WGS) entry which is preliminary data.</text>
</comment>
<sequence>MSMSREQLEQAAKAWWYYTVELAPGLIAPGSYPTDFPYMPRMLMRNAHLHGQDCLDLGTMEGVIPVLMHRKGAKRIVAADAVPHCADKMALLQNVYGASWDFREIGLMYELSQKLAADGMFDYVNLSGVLYHVFSPMHTLASARPLVKKNGLFMLSTNVVNEQSDLMHFNTAGKLQTEPNTFWYPSIPLLEYMLRYFNFAPIDCLYSRHPSNSPLHVAGKECGFISIVCRAVDPGTALPPGDSWGRHSMLGSWEYVGLSKQNHDPALPPSTIGYDLPESLQAMVAQKGAIDLHLAVNELGRRVERAKRVEDTYLLRLMDES</sequence>
<protein>
    <recommendedName>
        <fullName evidence="3">DUF1698 domain-containing protein</fullName>
    </recommendedName>
</protein>
<dbReference type="OrthoDB" id="9773188at2"/>
<evidence type="ECO:0000313" key="1">
    <source>
        <dbReference type="EMBL" id="PND36993.1"/>
    </source>
</evidence>
<dbReference type="Pfam" id="PF08003">
    <property type="entry name" value="Methyltransf_9"/>
    <property type="match status" value="1"/>
</dbReference>
<dbReference type="InterPro" id="IPR029063">
    <property type="entry name" value="SAM-dependent_MTases_sf"/>
</dbReference>
<evidence type="ECO:0000313" key="2">
    <source>
        <dbReference type="Proteomes" id="UP000235916"/>
    </source>
</evidence>